<dbReference type="AlphaFoldDB" id="A0A5A9NT25"/>
<dbReference type="CDD" id="cd00108">
    <property type="entry name" value="KR"/>
    <property type="match status" value="4"/>
</dbReference>
<keyword evidence="5" id="KW-0677">Repeat</keyword>
<evidence type="ECO:0000313" key="14">
    <source>
        <dbReference type="Proteomes" id="UP000324632"/>
    </source>
</evidence>
<dbReference type="InterPro" id="IPR038178">
    <property type="entry name" value="Kringle_sf"/>
</dbReference>
<evidence type="ECO:0000256" key="9">
    <source>
        <dbReference type="SAM" id="SignalP"/>
    </source>
</evidence>
<dbReference type="SUPFAM" id="SSF57414">
    <property type="entry name" value="Hairpin loop containing domain-like"/>
    <property type="match status" value="1"/>
</dbReference>
<feature type="domain" description="Kringle" evidence="10">
    <location>
        <begin position="190"/>
        <end position="257"/>
    </location>
</feature>
<dbReference type="Gene3D" id="3.50.4.10">
    <property type="entry name" value="Hepatocyte Growth Factor"/>
    <property type="match status" value="1"/>
</dbReference>
<comment type="subcellular location">
    <subcellularLocation>
        <location evidence="1">Secreted</location>
    </subcellularLocation>
</comment>
<evidence type="ECO:0000313" key="13">
    <source>
        <dbReference type="EMBL" id="KAA0712618.1"/>
    </source>
</evidence>
<reference evidence="13 14" key="1">
    <citation type="journal article" date="2019" name="Mol. Ecol. Resour.">
        <title>Chromosome-level genome assembly of Triplophysa tibetana, a fish adapted to the harsh high-altitude environment of the Tibetan Plateau.</title>
        <authorList>
            <person name="Yang X."/>
            <person name="Liu H."/>
            <person name="Ma Z."/>
            <person name="Zou Y."/>
            <person name="Zou M."/>
            <person name="Mao Y."/>
            <person name="Li X."/>
            <person name="Wang H."/>
            <person name="Chen T."/>
            <person name="Wang W."/>
            <person name="Yang R."/>
        </authorList>
    </citation>
    <scope>NUCLEOTIDE SEQUENCE [LARGE SCALE GENOMIC DNA]</scope>
    <source>
        <strain evidence="13">TTIB1903HZAU</strain>
        <tissue evidence="13">Muscle</tissue>
    </source>
</reference>
<dbReference type="PANTHER" id="PTHR24261">
    <property type="entry name" value="PLASMINOGEN-RELATED"/>
    <property type="match status" value="1"/>
</dbReference>
<dbReference type="PIRSF" id="PIRSF001152">
    <property type="entry name" value="HGF_MST1"/>
    <property type="match status" value="1"/>
</dbReference>
<dbReference type="FunFam" id="2.40.20.10:FF:000002">
    <property type="entry name" value="Hepatocyte growth factor"/>
    <property type="match status" value="2"/>
</dbReference>
<keyword evidence="3 8" id="KW-0420">Kringle</keyword>
<dbReference type="InterPro" id="IPR043504">
    <property type="entry name" value="Peptidase_S1_PA_chymotrypsin"/>
</dbReference>
<keyword evidence="2" id="KW-0964">Secreted</keyword>
<feature type="chain" id="PRO_5022942263" evidence="9">
    <location>
        <begin position="19"/>
        <end position="612"/>
    </location>
</feature>
<dbReference type="InterPro" id="IPR000001">
    <property type="entry name" value="Kringle"/>
</dbReference>
<accession>A0A5A9NT25</accession>
<dbReference type="GO" id="GO:0004252">
    <property type="term" value="F:serine-type endopeptidase activity"/>
    <property type="evidence" value="ECO:0007669"/>
    <property type="project" value="InterPro"/>
</dbReference>
<dbReference type="Pfam" id="PF00089">
    <property type="entry name" value="Trypsin"/>
    <property type="match status" value="1"/>
</dbReference>
<evidence type="ECO:0000256" key="8">
    <source>
        <dbReference type="PROSITE-ProRule" id="PRU00121"/>
    </source>
</evidence>
<evidence type="ECO:0000256" key="2">
    <source>
        <dbReference type="ARBA" id="ARBA00022525"/>
    </source>
</evidence>
<dbReference type="InterPro" id="IPR050759">
    <property type="entry name" value="Serine_protease_kringle"/>
</dbReference>
<comment type="similarity">
    <text evidence="7">Belongs to the peptidase S1 family. Plasminogen subfamily.</text>
</comment>
<dbReference type="PANTHER" id="PTHR24261:SF12">
    <property type="entry name" value="HEPATOCYTE GROWTH FACTOR-LIKE PROTEIN-RELATED"/>
    <property type="match status" value="1"/>
</dbReference>
<feature type="disulfide bond" evidence="8">
    <location>
        <begin position="322"/>
        <end position="345"/>
    </location>
</feature>
<dbReference type="GO" id="GO:0006508">
    <property type="term" value="P:proteolysis"/>
    <property type="evidence" value="ECO:0007669"/>
    <property type="project" value="InterPro"/>
</dbReference>
<comment type="caution">
    <text evidence="8">Lacks conserved residue(s) required for the propagation of feature annotation.</text>
</comment>
<dbReference type="Gene3D" id="2.40.10.10">
    <property type="entry name" value="Trypsin-like serine proteases"/>
    <property type="match status" value="1"/>
</dbReference>
<dbReference type="SUPFAM" id="SSF50494">
    <property type="entry name" value="Trypsin-like serine proteases"/>
    <property type="match status" value="1"/>
</dbReference>
<dbReference type="InterPro" id="IPR013806">
    <property type="entry name" value="Kringle-like"/>
</dbReference>
<evidence type="ECO:0000256" key="1">
    <source>
        <dbReference type="ARBA" id="ARBA00004613"/>
    </source>
</evidence>
<dbReference type="InterPro" id="IPR009003">
    <property type="entry name" value="Peptidase_S1_PA"/>
</dbReference>
<protein>
    <submittedName>
        <fullName evidence="13">Hepatocyte growth factor-like protein</fullName>
    </submittedName>
</protein>
<dbReference type="Proteomes" id="UP000324632">
    <property type="component" value="Chromosome 13"/>
</dbReference>
<comment type="caution">
    <text evidence="13">The sequence shown here is derived from an EMBL/GenBank/DDBJ whole genome shotgun (WGS) entry which is preliminary data.</text>
</comment>
<name>A0A5A9NT25_9TELE</name>
<dbReference type="Pfam" id="PF00024">
    <property type="entry name" value="PAN_1"/>
    <property type="match status" value="1"/>
</dbReference>
<dbReference type="Gene3D" id="2.40.20.10">
    <property type="entry name" value="Plasminogen Kringle 4"/>
    <property type="match status" value="4"/>
</dbReference>
<feature type="domain" description="Kringle" evidence="10">
    <location>
        <begin position="109"/>
        <end position="186"/>
    </location>
</feature>
<feature type="disulfide bond" evidence="8">
    <location>
        <begin position="294"/>
        <end position="333"/>
    </location>
</feature>
<feature type="domain" description="Kringle" evidence="10">
    <location>
        <begin position="272"/>
        <end position="351"/>
    </location>
</feature>
<dbReference type="SMART" id="SM00130">
    <property type="entry name" value="KR"/>
    <property type="match status" value="4"/>
</dbReference>
<feature type="signal peptide" evidence="9">
    <location>
        <begin position="1"/>
        <end position="18"/>
    </location>
</feature>
<dbReference type="PRINTS" id="PR00018">
    <property type="entry name" value="KRINGLE"/>
</dbReference>
<keyword evidence="14" id="KW-1185">Reference proteome</keyword>
<gene>
    <name evidence="13" type="ORF">E1301_Tti004775</name>
</gene>
<feature type="domain" description="Apple" evidence="12">
    <location>
        <begin position="21"/>
        <end position="105"/>
    </location>
</feature>
<evidence type="ECO:0000256" key="3">
    <source>
        <dbReference type="ARBA" id="ARBA00022572"/>
    </source>
</evidence>
<dbReference type="PROSITE" id="PS00021">
    <property type="entry name" value="KRINGLE_1"/>
    <property type="match status" value="3"/>
</dbReference>
<dbReference type="SMART" id="SM00473">
    <property type="entry name" value="PAN_AP"/>
    <property type="match status" value="1"/>
</dbReference>
<evidence type="ECO:0000259" key="12">
    <source>
        <dbReference type="PROSITE" id="PS50948"/>
    </source>
</evidence>
<dbReference type="Pfam" id="PF00051">
    <property type="entry name" value="Kringle"/>
    <property type="match status" value="4"/>
</dbReference>
<proteinExistence type="inferred from homology"/>
<evidence type="ECO:0000256" key="5">
    <source>
        <dbReference type="ARBA" id="ARBA00022737"/>
    </source>
</evidence>
<organism evidence="13 14">
    <name type="scientific">Triplophysa tibetana</name>
    <dbReference type="NCBI Taxonomy" id="1572043"/>
    <lineage>
        <taxon>Eukaryota</taxon>
        <taxon>Metazoa</taxon>
        <taxon>Chordata</taxon>
        <taxon>Craniata</taxon>
        <taxon>Vertebrata</taxon>
        <taxon>Euteleostomi</taxon>
        <taxon>Actinopterygii</taxon>
        <taxon>Neopterygii</taxon>
        <taxon>Teleostei</taxon>
        <taxon>Ostariophysi</taxon>
        <taxon>Cypriniformes</taxon>
        <taxon>Nemacheilidae</taxon>
        <taxon>Triplophysa</taxon>
    </lineage>
</organism>
<dbReference type="InterPro" id="IPR003609">
    <property type="entry name" value="Pan_app"/>
</dbReference>
<dbReference type="GO" id="GO:0030971">
    <property type="term" value="F:receptor tyrosine kinase binding"/>
    <property type="evidence" value="ECO:0007669"/>
    <property type="project" value="TreeGrafter"/>
</dbReference>
<dbReference type="GO" id="GO:0046425">
    <property type="term" value="P:regulation of receptor signaling pathway via JAK-STAT"/>
    <property type="evidence" value="ECO:0007669"/>
    <property type="project" value="TreeGrafter"/>
</dbReference>
<dbReference type="InterPro" id="IPR024174">
    <property type="entry name" value="HGF/MST1"/>
</dbReference>
<evidence type="ECO:0000259" key="10">
    <source>
        <dbReference type="PROSITE" id="PS50070"/>
    </source>
</evidence>
<dbReference type="GO" id="GO:0005615">
    <property type="term" value="C:extracellular space"/>
    <property type="evidence" value="ECO:0007669"/>
    <property type="project" value="TreeGrafter"/>
</dbReference>
<evidence type="ECO:0000259" key="11">
    <source>
        <dbReference type="PROSITE" id="PS50240"/>
    </source>
</evidence>
<dbReference type="FunFam" id="2.40.10.10:FF:000055">
    <property type="entry name" value="Hepatocyte growth factor-like 1"/>
    <property type="match status" value="1"/>
</dbReference>
<dbReference type="CDD" id="cd01099">
    <property type="entry name" value="PAN_AP_HGF"/>
    <property type="match status" value="1"/>
</dbReference>
<feature type="domain" description="Peptidase S1" evidence="11">
    <location>
        <begin position="472"/>
        <end position="610"/>
    </location>
</feature>
<dbReference type="CDD" id="cd00190">
    <property type="entry name" value="Tryp_SPc"/>
    <property type="match status" value="1"/>
</dbReference>
<dbReference type="PROSITE" id="PS50948">
    <property type="entry name" value="PAN"/>
    <property type="match status" value="1"/>
</dbReference>
<dbReference type="EMBL" id="SOYY01000013">
    <property type="protein sequence ID" value="KAA0712618.1"/>
    <property type="molecule type" value="Genomic_DNA"/>
</dbReference>
<keyword evidence="4 9" id="KW-0732">Signal</keyword>
<dbReference type="FunFam" id="2.40.20.10:FF:000009">
    <property type="entry name" value="Hepatocyte growth factor-like 1"/>
    <property type="match status" value="1"/>
</dbReference>
<feature type="disulfide bond" evidence="8">
    <location>
        <begin position="229"/>
        <end position="252"/>
    </location>
</feature>
<dbReference type="InterPro" id="IPR018056">
    <property type="entry name" value="Kringle_CS"/>
</dbReference>
<evidence type="ECO:0000256" key="7">
    <source>
        <dbReference type="PIRNR" id="PIRNR001152"/>
    </source>
</evidence>
<dbReference type="PROSITE" id="PS50070">
    <property type="entry name" value="KRINGLE_2"/>
    <property type="match status" value="4"/>
</dbReference>
<keyword evidence="6 8" id="KW-1015">Disulfide bond</keyword>
<keyword evidence="7" id="KW-0721">Serine protease homolog</keyword>
<dbReference type="SMART" id="SM00020">
    <property type="entry name" value="Tryp_SPc"/>
    <property type="match status" value="1"/>
</dbReference>
<sequence length="612" mass="70419">MILLFLTVLLFWTDAVDGYRSALNDFQRSEGRELVLKSWNVDRLKVLPGITLEDCAKRCTESPECRAFNYEFRSSVVCKHLPWVGDGDNGDVKRNVNCDLYEMKVYVRKCVVGKGEDYRGKVATTKDRRMCQQWWSKFPHDHRFTPSPTNGLELNYCRNPDGDQIGPWCYTTDPERRFESCDIPKCKDDVCFTCNGEGYRGQVDHTVSGKECQRWDQQYPDKSLDDNYCRNPDASPVPWCYTTDPAVERESCDIRKCPESVKRRVRYSFTTNCFRGRGEDYRGKVNETTSGIQCQRWDAQKPHEHPFFPKTYECKGLDENYCRNPDGSEAPWCFTSLSEMRTALCLQIKRCADDIEAEDCYNEIGKNYRGVVRKTRKGILCQKWSINTPHKTKINPKTHPVANLTENYCRNPDGDHHGPWCYTTDPKTEFDYCAIKQCEEVVFNECGKREDRLAKSMLRIVGGTPGNSPWTVSLRDRPAQFNERVSQICLPPERYIVPEGTTCEIAGWGESKGTSDETVLNVAQMPVLSNKECNQYFRGRVRENEMCTMPFQAGVGACERDYGGPLACQNSDCWVLEGVIIPMRRCGHPGQPNIFIRVSVYVDWIKKVMEMA</sequence>
<dbReference type="InterPro" id="IPR001254">
    <property type="entry name" value="Trypsin_dom"/>
</dbReference>
<evidence type="ECO:0000256" key="6">
    <source>
        <dbReference type="ARBA" id="ARBA00023157"/>
    </source>
</evidence>
<evidence type="ECO:0000256" key="4">
    <source>
        <dbReference type="ARBA" id="ARBA00022729"/>
    </source>
</evidence>
<dbReference type="SUPFAM" id="SSF57440">
    <property type="entry name" value="Kringle-like"/>
    <property type="match status" value="4"/>
</dbReference>
<dbReference type="PROSITE" id="PS50240">
    <property type="entry name" value="TRYPSIN_DOM"/>
    <property type="match status" value="1"/>
</dbReference>
<feature type="domain" description="Kringle" evidence="10">
    <location>
        <begin position="359"/>
        <end position="438"/>
    </location>
</feature>